<feature type="region of interest" description="Disordered" evidence="2">
    <location>
        <begin position="653"/>
        <end position="730"/>
    </location>
</feature>
<dbReference type="Proteomes" id="UP000007879">
    <property type="component" value="Unassembled WGS sequence"/>
</dbReference>
<accession>A0A1X7U312</accession>
<dbReference type="EnsemblMetazoa" id="Aqu2.1.22058_001">
    <property type="protein sequence ID" value="Aqu2.1.22058_001"/>
    <property type="gene ID" value="Aqu2.1.22058"/>
</dbReference>
<keyword evidence="1" id="KW-0175">Coiled coil</keyword>
<reference evidence="5" key="1">
    <citation type="journal article" date="2010" name="Nature">
        <title>The Amphimedon queenslandica genome and the evolution of animal complexity.</title>
        <authorList>
            <person name="Srivastava M."/>
            <person name="Simakov O."/>
            <person name="Chapman J."/>
            <person name="Fahey B."/>
            <person name="Gauthier M.E."/>
            <person name="Mitros T."/>
            <person name="Richards G.S."/>
            <person name="Conaco C."/>
            <person name="Dacre M."/>
            <person name="Hellsten U."/>
            <person name="Larroux C."/>
            <person name="Putnam N.H."/>
            <person name="Stanke M."/>
            <person name="Adamska M."/>
            <person name="Darling A."/>
            <person name="Degnan S.M."/>
            <person name="Oakley T.H."/>
            <person name="Plachetzki D.C."/>
            <person name="Zhai Y."/>
            <person name="Adamski M."/>
            <person name="Calcino A."/>
            <person name="Cummins S.F."/>
            <person name="Goodstein D.M."/>
            <person name="Harris C."/>
            <person name="Jackson D.J."/>
            <person name="Leys S.P."/>
            <person name="Shu S."/>
            <person name="Woodcroft B.J."/>
            <person name="Vervoort M."/>
            <person name="Kosik K.S."/>
            <person name="Manning G."/>
            <person name="Degnan B.M."/>
            <person name="Rokhsar D.S."/>
        </authorList>
    </citation>
    <scope>NUCLEOTIDE SEQUENCE [LARGE SCALE GENOMIC DNA]</scope>
</reference>
<evidence type="ECO:0000313" key="4">
    <source>
        <dbReference type="EnsemblMetazoa" id="Aqu2.1.22058_001"/>
    </source>
</evidence>
<evidence type="ECO:0000256" key="1">
    <source>
        <dbReference type="SAM" id="Coils"/>
    </source>
</evidence>
<feature type="region of interest" description="Disordered" evidence="2">
    <location>
        <begin position="293"/>
        <end position="372"/>
    </location>
</feature>
<evidence type="ECO:0000259" key="3">
    <source>
        <dbReference type="PROSITE" id="PS51391"/>
    </source>
</evidence>
<feature type="compositionally biased region" description="Pro residues" evidence="2">
    <location>
        <begin position="311"/>
        <end position="372"/>
    </location>
</feature>
<dbReference type="CDD" id="cd16981">
    <property type="entry name" value="CID_RPRD_like"/>
    <property type="match status" value="1"/>
</dbReference>
<organism evidence="4">
    <name type="scientific">Amphimedon queenslandica</name>
    <name type="common">Sponge</name>
    <dbReference type="NCBI Taxonomy" id="400682"/>
    <lineage>
        <taxon>Eukaryota</taxon>
        <taxon>Metazoa</taxon>
        <taxon>Porifera</taxon>
        <taxon>Demospongiae</taxon>
        <taxon>Heteroscleromorpha</taxon>
        <taxon>Haplosclerida</taxon>
        <taxon>Niphatidae</taxon>
        <taxon>Amphimedon</taxon>
    </lineage>
</organism>
<gene>
    <name evidence="4" type="primary">100634407</name>
</gene>
<dbReference type="InParanoid" id="A0A1X7U312"/>
<feature type="compositionally biased region" description="Pro residues" evidence="2">
    <location>
        <begin position="656"/>
        <end position="671"/>
    </location>
</feature>
<dbReference type="PANTHER" id="PTHR12460:SF0">
    <property type="entry name" value="CID DOMAIN-CONTAINING PROTEIN-RELATED"/>
    <property type="match status" value="1"/>
</dbReference>
<dbReference type="OrthoDB" id="10069473at2759"/>
<dbReference type="InterPro" id="IPR008942">
    <property type="entry name" value="ENTH_VHS"/>
</dbReference>
<dbReference type="EnsemblMetazoa" id="XM_003389104.2">
    <property type="protein sequence ID" value="XP_003389152.1"/>
    <property type="gene ID" value="LOC100634407"/>
</dbReference>
<feature type="compositionally biased region" description="Pro residues" evidence="2">
    <location>
        <begin position="680"/>
        <end position="693"/>
    </location>
</feature>
<dbReference type="eggNOG" id="KOG2669">
    <property type="taxonomic scope" value="Eukaryota"/>
</dbReference>
<feature type="domain" description="CID" evidence="3">
    <location>
        <begin position="1"/>
        <end position="131"/>
    </location>
</feature>
<sequence>MSSFSKSALEEKLRRLTSSQESIETLSLWIIHHKANASVIAETWSETFYQTDPDRKILLFYLINDVLQNSRRKGVTVFSEIFSSRLKQATFLVRGLKIQTSVERIIHIWRERRVFEEEYLNELDEILESKNVAAQSEKIDFKISLLEDSLVELGKFEGEMKIKSSALSQLPIDVSSTSSLSQLKDKSAGAQFKQDFNNASVKLQEFTECTAIEVTERKNVIDLIKDCKTYHKQHKRELERLLKDYRQLQTHLETLNKKLTEKVEVLDKAQHTATSDPTSKTDITVVGDMEIDSDTEANDEPSPINETPQILPVPTPSFLPPTVTPSPHTPTVTPSPLPPNVTPSPLPPNITPSSLPPSSLPPSLPHTNLPFPPFHPFQAPPIHPHPLAPPHSIPPVSTVPYSPSMPKPYTPIAPLPPHFPLLSASPGQSLGATPTSFSSPAPTPQSAPPTTMTEDHTFNQPKTLPDSIFHDYSDSESESDKRYSPSVPLSPEGHQAAPASCPDPSEESVTLSSNNFQFYGSGNYSNDKKADQSNSSVAPVVPVNSLSDTINSVASLVSKNSSTSDNNSNKKPYIQPEDIKITPSLTSILGEIFPQLSKSLGEKRRRESPLPPDPSPNKLPKINTSTTTERGFEETQPLNNSFVNDYPYPESYHVPPNIPPQRFPPPQSFRPPHPHFGFRPPAPRGFPLPPNVAMPPDASYHGSGGEQDLQYPHNQFKPVNNGRKPSRQYY</sequence>
<proteinExistence type="predicted"/>
<feature type="compositionally biased region" description="Low complexity" evidence="2">
    <location>
        <begin position="558"/>
        <end position="571"/>
    </location>
</feature>
<dbReference type="KEGG" id="aqu:100634407"/>
<keyword evidence="5" id="KW-1185">Reference proteome</keyword>
<protein>
    <recommendedName>
        <fullName evidence="3">CID domain-containing protein</fullName>
    </recommendedName>
</protein>
<dbReference type="PRINTS" id="PR01217">
    <property type="entry name" value="PRICHEXTENSN"/>
</dbReference>
<dbReference type="PROSITE" id="PS51391">
    <property type="entry name" value="CID"/>
    <property type="match status" value="1"/>
</dbReference>
<evidence type="ECO:0000313" key="5">
    <source>
        <dbReference type="Proteomes" id="UP000007879"/>
    </source>
</evidence>
<dbReference type="STRING" id="400682.A0A1X7U312"/>
<evidence type="ECO:0000256" key="2">
    <source>
        <dbReference type="SAM" id="MobiDB-lite"/>
    </source>
</evidence>
<feature type="region of interest" description="Disordered" evidence="2">
    <location>
        <begin position="420"/>
        <end position="543"/>
    </location>
</feature>
<feature type="region of interest" description="Disordered" evidence="2">
    <location>
        <begin position="558"/>
        <end position="577"/>
    </location>
</feature>
<dbReference type="GO" id="GO:0000993">
    <property type="term" value="F:RNA polymerase II complex binding"/>
    <property type="evidence" value="ECO:0007669"/>
    <property type="project" value="TreeGrafter"/>
</dbReference>
<dbReference type="SUPFAM" id="SSF48464">
    <property type="entry name" value="ENTH/VHS domain"/>
    <property type="match status" value="1"/>
</dbReference>
<dbReference type="Gene3D" id="1.25.40.90">
    <property type="match status" value="1"/>
</dbReference>
<feature type="compositionally biased region" description="Polar residues" evidence="2">
    <location>
        <begin position="507"/>
        <end position="525"/>
    </location>
</feature>
<name>A0A1X7U312_AMPQE</name>
<dbReference type="Gene3D" id="6.10.250.2560">
    <property type="match status" value="1"/>
</dbReference>
<dbReference type="PANTHER" id="PTHR12460">
    <property type="entry name" value="CYCLIN-DEPENDENT KINASE INHIBITOR-RELATED PROTEIN"/>
    <property type="match status" value="1"/>
</dbReference>
<dbReference type="SMART" id="SM00582">
    <property type="entry name" value="RPR"/>
    <property type="match status" value="1"/>
</dbReference>
<dbReference type="InterPro" id="IPR032337">
    <property type="entry name" value="RPRD1A/B_C"/>
</dbReference>
<feature type="coiled-coil region" evidence="1">
    <location>
        <begin position="231"/>
        <end position="272"/>
    </location>
</feature>
<dbReference type="Pfam" id="PF16566">
    <property type="entry name" value="CREPT"/>
    <property type="match status" value="1"/>
</dbReference>
<feature type="compositionally biased region" description="Low complexity" evidence="2">
    <location>
        <begin position="533"/>
        <end position="543"/>
    </location>
</feature>
<feature type="region of interest" description="Disordered" evidence="2">
    <location>
        <begin position="599"/>
        <end position="639"/>
    </location>
</feature>
<dbReference type="Pfam" id="PF04818">
    <property type="entry name" value="CID"/>
    <property type="match status" value="1"/>
</dbReference>
<dbReference type="GO" id="GO:0031124">
    <property type="term" value="P:mRNA 3'-end processing"/>
    <property type="evidence" value="ECO:0007669"/>
    <property type="project" value="TreeGrafter"/>
</dbReference>
<dbReference type="InterPro" id="IPR006569">
    <property type="entry name" value="CID_dom"/>
</dbReference>
<feature type="compositionally biased region" description="Basic and acidic residues" evidence="2">
    <location>
        <begin position="468"/>
        <end position="483"/>
    </location>
</feature>
<dbReference type="AlphaFoldDB" id="A0A1X7U312"/>
<reference evidence="4" key="2">
    <citation type="submission" date="2017-05" db="UniProtKB">
        <authorList>
            <consortium name="EnsemblMetazoa"/>
        </authorList>
    </citation>
    <scope>IDENTIFICATION</scope>
</reference>